<dbReference type="AlphaFoldDB" id="A0A6A6HSR6"/>
<feature type="compositionally biased region" description="Basic and acidic residues" evidence="1">
    <location>
        <begin position="61"/>
        <end position="70"/>
    </location>
</feature>
<evidence type="ECO:0000313" key="2">
    <source>
        <dbReference type="EMBL" id="KAF2241215.1"/>
    </source>
</evidence>
<gene>
    <name evidence="2" type="ORF">BU26DRAFT_183215</name>
</gene>
<proteinExistence type="predicted"/>
<feature type="compositionally biased region" description="Pro residues" evidence="1">
    <location>
        <begin position="13"/>
        <end position="23"/>
    </location>
</feature>
<keyword evidence="3" id="KW-1185">Reference proteome</keyword>
<feature type="region of interest" description="Disordered" evidence="1">
    <location>
        <begin position="1"/>
        <end position="104"/>
    </location>
</feature>
<dbReference type="GeneID" id="54573737"/>
<accession>A0A6A6HSR6</accession>
<protein>
    <submittedName>
        <fullName evidence="2">Uncharacterized protein</fullName>
    </submittedName>
</protein>
<evidence type="ECO:0000256" key="1">
    <source>
        <dbReference type="SAM" id="MobiDB-lite"/>
    </source>
</evidence>
<evidence type="ECO:0000313" key="3">
    <source>
        <dbReference type="Proteomes" id="UP000800094"/>
    </source>
</evidence>
<sequence>MDALTARHNALPSPSPSPSPSPPGSLGVEPPVARPPHTNTPATIECSLPREQSSGHFPAHSSHEDPHEQGTDQSRAVGEGAVALTRHKVEENDPGIQIPTYGTE</sequence>
<dbReference type="RefSeq" id="XP_033676219.1">
    <property type="nucleotide sequence ID" value="XM_033820407.1"/>
</dbReference>
<dbReference type="Proteomes" id="UP000800094">
    <property type="component" value="Unassembled WGS sequence"/>
</dbReference>
<reference evidence="2" key="1">
    <citation type="journal article" date="2020" name="Stud. Mycol.">
        <title>101 Dothideomycetes genomes: a test case for predicting lifestyles and emergence of pathogens.</title>
        <authorList>
            <person name="Haridas S."/>
            <person name="Albert R."/>
            <person name="Binder M."/>
            <person name="Bloem J."/>
            <person name="Labutti K."/>
            <person name="Salamov A."/>
            <person name="Andreopoulos B."/>
            <person name="Baker S."/>
            <person name="Barry K."/>
            <person name="Bills G."/>
            <person name="Bluhm B."/>
            <person name="Cannon C."/>
            <person name="Castanera R."/>
            <person name="Culley D."/>
            <person name="Daum C."/>
            <person name="Ezra D."/>
            <person name="Gonzalez J."/>
            <person name="Henrissat B."/>
            <person name="Kuo A."/>
            <person name="Liang C."/>
            <person name="Lipzen A."/>
            <person name="Lutzoni F."/>
            <person name="Magnuson J."/>
            <person name="Mondo S."/>
            <person name="Nolan M."/>
            <person name="Ohm R."/>
            <person name="Pangilinan J."/>
            <person name="Park H.-J."/>
            <person name="Ramirez L."/>
            <person name="Alfaro M."/>
            <person name="Sun H."/>
            <person name="Tritt A."/>
            <person name="Yoshinaga Y."/>
            <person name="Zwiers L.-H."/>
            <person name="Turgeon B."/>
            <person name="Goodwin S."/>
            <person name="Spatafora J."/>
            <person name="Crous P."/>
            <person name="Grigoriev I."/>
        </authorList>
    </citation>
    <scope>NUCLEOTIDE SEQUENCE</scope>
    <source>
        <strain evidence="2">CBS 122368</strain>
    </source>
</reference>
<name>A0A6A6HSR6_9PLEO</name>
<dbReference type="EMBL" id="ML987213">
    <property type="protein sequence ID" value="KAF2241215.1"/>
    <property type="molecule type" value="Genomic_DNA"/>
</dbReference>
<organism evidence="2 3">
    <name type="scientific">Trematosphaeria pertusa</name>
    <dbReference type="NCBI Taxonomy" id="390896"/>
    <lineage>
        <taxon>Eukaryota</taxon>
        <taxon>Fungi</taxon>
        <taxon>Dikarya</taxon>
        <taxon>Ascomycota</taxon>
        <taxon>Pezizomycotina</taxon>
        <taxon>Dothideomycetes</taxon>
        <taxon>Pleosporomycetidae</taxon>
        <taxon>Pleosporales</taxon>
        <taxon>Massarineae</taxon>
        <taxon>Trematosphaeriaceae</taxon>
        <taxon>Trematosphaeria</taxon>
    </lineage>
</organism>